<dbReference type="AlphaFoldDB" id="A0A1T4WGD8"/>
<organism evidence="1 2">
    <name type="scientific">Thiothrix eikelboomii</name>
    <dbReference type="NCBI Taxonomy" id="92487"/>
    <lineage>
        <taxon>Bacteria</taxon>
        <taxon>Pseudomonadati</taxon>
        <taxon>Pseudomonadota</taxon>
        <taxon>Gammaproteobacteria</taxon>
        <taxon>Thiotrichales</taxon>
        <taxon>Thiotrichaceae</taxon>
        <taxon>Thiothrix</taxon>
    </lineage>
</organism>
<keyword evidence="2" id="KW-1185">Reference proteome</keyword>
<dbReference type="Proteomes" id="UP000190460">
    <property type="component" value="Unassembled WGS sequence"/>
</dbReference>
<dbReference type="RefSeq" id="WP_078922078.1">
    <property type="nucleotide sequence ID" value="NZ_FUYB01000005.1"/>
</dbReference>
<evidence type="ECO:0000313" key="1">
    <source>
        <dbReference type="EMBL" id="SKA76028.1"/>
    </source>
</evidence>
<reference evidence="1 2" key="1">
    <citation type="submission" date="2017-02" db="EMBL/GenBank/DDBJ databases">
        <authorList>
            <person name="Peterson S.W."/>
        </authorList>
    </citation>
    <scope>NUCLEOTIDE SEQUENCE [LARGE SCALE GENOMIC DNA]</scope>
    <source>
        <strain evidence="1 2">ATCC 49788</strain>
    </source>
</reference>
<sequence>MPKIQNPNLELLTLAVEQLEDLTDVMVFLGGCATGLLITDPAAPPIRMTRDVDAIVQVLSLGDYHQLEQQLRIRGFREDNRTDAPICRWISGELVLDIMPTDPKILGFGNRWYAAASEHANAIQLSSGKYIRIVSAPYFLVTKLEAFDGRGYGDYLMSHDIEDIIAVLDGRPTIVAEVKSASLVLANELATRFSHLLQDRQFIEAISGHMPTDTVSQERVPLILTTIKQLAMNSRS</sequence>
<dbReference type="STRING" id="92487.SAMN02745130_01616"/>
<protein>
    <recommendedName>
        <fullName evidence="3">Nucleotidyl transferase AbiEii toxin, Type IV TA system</fullName>
    </recommendedName>
</protein>
<dbReference type="OrthoDB" id="114489at2"/>
<evidence type="ECO:0000313" key="2">
    <source>
        <dbReference type="Proteomes" id="UP000190460"/>
    </source>
</evidence>
<evidence type="ECO:0008006" key="3">
    <source>
        <dbReference type="Google" id="ProtNLM"/>
    </source>
</evidence>
<gene>
    <name evidence="1" type="ORF">SAMN02745130_01616</name>
</gene>
<dbReference type="EMBL" id="FUYB01000005">
    <property type="protein sequence ID" value="SKA76028.1"/>
    <property type="molecule type" value="Genomic_DNA"/>
</dbReference>
<name>A0A1T4WGD8_9GAMM</name>
<accession>A0A1T4WGD8</accession>
<proteinExistence type="predicted"/>